<dbReference type="GO" id="GO:0016301">
    <property type="term" value="F:kinase activity"/>
    <property type="evidence" value="ECO:0007669"/>
    <property type="project" value="UniProtKB-KW"/>
</dbReference>
<dbReference type="Proteomes" id="UP000055014">
    <property type="component" value="Unassembled WGS sequence"/>
</dbReference>
<evidence type="ECO:0000313" key="13">
    <source>
        <dbReference type="EMBL" id="HCO68992.1"/>
    </source>
</evidence>
<dbReference type="InterPro" id="IPR016064">
    <property type="entry name" value="NAD/diacylglycerol_kinase_sf"/>
</dbReference>
<evidence type="ECO:0000256" key="9">
    <source>
        <dbReference type="ARBA" id="ARBA00023098"/>
    </source>
</evidence>
<keyword evidence="11" id="KW-1208">Phospholipid metabolism</keyword>
<protein>
    <submittedName>
        <fullName evidence="13">Diacylglycerol kinase</fullName>
    </submittedName>
</protein>
<comment type="cofactor">
    <cofactor evidence="1">
        <name>Mg(2+)</name>
        <dbReference type="ChEBI" id="CHEBI:18420"/>
    </cofactor>
</comment>
<dbReference type="PANTHER" id="PTHR12358:SF106">
    <property type="entry name" value="LIPID KINASE YEGS"/>
    <property type="match status" value="1"/>
</dbReference>
<keyword evidence="3" id="KW-0808">Transferase</keyword>
<dbReference type="AlphaFoldDB" id="A0A101I355"/>
<dbReference type="Proteomes" id="UP000264215">
    <property type="component" value="Unassembled WGS sequence"/>
</dbReference>
<evidence type="ECO:0000256" key="8">
    <source>
        <dbReference type="ARBA" id="ARBA00022842"/>
    </source>
</evidence>
<comment type="caution">
    <text evidence="14">The sequence shown here is derived from an EMBL/GenBank/DDBJ whole genome shotgun (WGS) entry which is preliminary data.</text>
</comment>
<evidence type="ECO:0000256" key="2">
    <source>
        <dbReference type="ARBA" id="ARBA00022516"/>
    </source>
</evidence>
<dbReference type="GO" id="GO:0005524">
    <property type="term" value="F:ATP binding"/>
    <property type="evidence" value="ECO:0007669"/>
    <property type="project" value="UniProtKB-KW"/>
</dbReference>
<keyword evidence="10" id="KW-0594">Phospholipid biosynthesis</keyword>
<evidence type="ECO:0000256" key="6">
    <source>
        <dbReference type="ARBA" id="ARBA00022777"/>
    </source>
</evidence>
<dbReference type="Gene3D" id="3.40.50.10330">
    <property type="entry name" value="Probable inorganic polyphosphate/atp-NAD kinase, domain 1"/>
    <property type="match status" value="1"/>
</dbReference>
<dbReference type="InterPro" id="IPR045540">
    <property type="entry name" value="YegS/DAGK_C"/>
</dbReference>
<dbReference type="PROSITE" id="PS50146">
    <property type="entry name" value="DAGK"/>
    <property type="match status" value="1"/>
</dbReference>
<evidence type="ECO:0000313" key="14">
    <source>
        <dbReference type="EMBL" id="KUK87030.1"/>
    </source>
</evidence>
<evidence type="ECO:0000313" key="15">
    <source>
        <dbReference type="Proteomes" id="UP000055014"/>
    </source>
</evidence>
<keyword evidence="8" id="KW-0460">Magnesium</keyword>
<evidence type="ECO:0000256" key="4">
    <source>
        <dbReference type="ARBA" id="ARBA00022723"/>
    </source>
</evidence>
<evidence type="ECO:0000256" key="3">
    <source>
        <dbReference type="ARBA" id="ARBA00022679"/>
    </source>
</evidence>
<evidence type="ECO:0000256" key="10">
    <source>
        <dbReference type="ARBA" id="ARBA00023209"/>
    </source>
</evidence>
<dbReference type="EMBL" id="LGGW01000153">
    <property type="protein sequence ID" value="KUK87030.1"/>
    <property type="molecule type" value="Genomic_DNA"/>
</dbReference>
<dbReference type="InterPro" id="IPR017438">
    <property type="entry name" value="ATP-NAD_kinase_N"/>
</dbReference>
<reference evidence="15" key="2">
    <citation type="journal article" date="2015" name="MBio">
        <title>Genome-Resolved Metagenomic Analysis Reveals Roles for Candidate Phyla and Other Microbial Community Members in Biogeochemical Transformations in Oil Reservoirs.</title>
        <authorList>
            <person name="Hu P."/>
            <person name="Tom L."/>
            <person name="Singh A."/>
            <person name="Thomas B.C."/>
            <person name="Baker B.J."/>
            <person name="Piceno Y.M."/>
            <person name="Andersen G.L."/>
            <person name="Banfield J.F."/>
        </authorList>
    </citation>
    <scope>NUCLEOTIDE SEQUENCE [LARGE SCALE GENOMIC DNA]</scope>
</reference>
<keyword evidence="7" id="KW-0067">ATP-binding</keyword>
<accession>A0A101I355</accession>
<dbReference type="InterPro" id="IPR005218">
    <property type="entry name" value="Diacylglycerol/lipid_kinase"/>
</dbReference>
<feature type="domain" description="DAGKc" evidence="12">
    <location>
        <begin position="1"/>
        <end position="129"/>
    </location>
</feature>
<keyword evidence="2" id="KW-0444">Lipid biosynthesis</keyword>
<evidence type="ECO:0000256" key="5">
    <source>
        <dbReference type="ARBA" id="ARBA00022741"/>
    </source>
</evidence>
<dbReference type="PATRIC" id="fig|1236046.5.peg.1277"/>
<sequence length="300" mass="32803">MKTLVVVNPNASHGEAGRDFENSISTMIREEIGDYELHVTTCPGDAMDFVSRNSDYERIISVGGDGTLNEVVNGMIVGKSGASVGIIAIGSGNDFSRAIDLKHDYKEMVKIASGKKTRKVDLLKVFYKDFGGDKSLRYAVNVIGAGFDAAITDRMNKSRFKTSGKMAYLLSFLIEYITSKTYPLSFNVDGEEVSGSFFFLTMANGNYFGGGMRIAPKALVDDGFVDVVGVSKMSKIRLLYHFPKIYRGEHLAVDTVSYRTAKNISVRSDRDVIIQMDGEVVGSLPMEVSICDKALKIASV</sequence>
<dbReference type="Pfam" id="PF19279">
    <property type="entry name" value="YegS_C"/>
    <property type="match status" value="1"/>
</dbReference>
<evidence type="ECO:0000256" key="11">
    <source>
        <dbReference type="ARBA" id="ARBA00023264"/>
    </source>
</evidence>
<name>A0A101I355_9BACT</name>
<dbReference type="PANTHER" id="PTHR12358">
    <property type="entry name" value="SPHINGOSINE KINASE"/>
    <property type="match status" value="1"/>
</dbReference>
<keyword evidence="4" id="KW-0479">Metal-binding</keyword>
<evidence type="ECO:0000256" key="7">
    <source>
        <dbReference type="ARBA" id="ARBA00022840"/>
    </source>
</evidence>
<dbReference type="SMART" id="SM00046">
    <property type="entry name" value="DAGKc"/>
    <property type="match status" value="1"/>
</dbReference>
<evidence type="ECO:0000313" key="16">
    <source>
        <dbReference type="Proteomes" id="UP000264215"/>
    </source>
</evidence>
<keyword evidence="5" id="KW-0547">Nucleotide-binding</keyword>
<reference evidence="13 16" key="3">
    <citation type="journal article" date="2018" name="Nat. Biotechnol.">
        <title>A standardized bacterial taxonomy based on genome phylogeny substantially revises the tree of life.</title>
        <authorList>
            <person name="Parks D.H."/>
            <person name="Chuvochina M."/>
            <person name="Waite D.W."/>
            <person name="Rinke C."/>
            <person name="Skarshewski A."/>
            <person name="Chaumeil P.A."/>
            <person name="Hugenholtz P."/>
        </authorList>
    </citation>
    <scope>NUCLEOTIDE SEQUENCE [LARGE SCALE GENOMIC DNA]</scope>
    <source>
        <strain evidence="13">UBA9905</strain>
    </source>
</reference>
<reference evidence="14" key="1">
    <citation type="journal article" date="2015" name="MBio">
        <title>Genome-resolved metagenomic analysis reveals roles for candidate phyla and other microbial community members in biogeochemical transformations in oil reservoirs.</title>
        <authorList>
            <person name="Hu P."/>
            <person name="Tom L."/>
            <person name="Singh A."/>
            <person name="Thomas B.C."/>
            <person name="Baker B.J."/>
            <person name="Piceno Y.M."/>
            <person name="Andersen G.L."/>
            <person name="Banfield J.F."/>
        </authorList>
    </citation>
    <scope>NUCLEOTIDE SEQUENCE [LARGE SCALE GENOMIC DNA]</scope>
    <source>
        <strain evidence="14">46_70</strain>
    </source>
</reference>
<dbReference type="GO" id="GO:0005886">
    <property type="term" value="C:plasma membrane"/>
    <property type="evidence" value="ECO:0007669"/>
    <property type="project" value="TreeGrafter"/>
</dbReference>
<keyword evidence="9" id="KW-0443">Lipid metabolism</keyword>
<dbReference type="NCBIfam" id="TIGR00147">
    <property type="entry name" value="YegS/Rv2252/BmrU family lipid kinase"/>
    <property type="match status" value="1"/>
</dbReference>
<gene>
    <name evidence="13" type="ORF">DIT26_00135</name>
    <name evidence="14" type="ORF">XE02_1327</name>
</gene>
<evidence type="ECO:0000256" key="1">
    <source>
        <dbReference type="ARBA" id="ARBA00001946"/>
    </source>
</evidence>
<dbReference type="GO" id="GO:0046872">
    <property type="term" value="F:metal ion binding"/>
    <property type="evidence" value="ECO:0007669"/>
    <property type="project" value="UniProtKB-KW"/>
</dbReference>
<keyword evidence="6 13" id="KW-0418">Kinase</keyword>
<dbReference type="GO" id="GO:0008654">
    <property type="term" value="P:phospholipid biosynthetic process"/>
    <property type="evidence" value="ECO:0007669"/>
    <property type="project" value="UniProtKB-KW"/>
</dbReference>
<dbReference type="Gene3D" id="2.60.200.40">
    <property type="match status" value="1"/>
</dbReference>
<dbReference type="SUPFAM" id="SSF111331">
    <property type="entry name" value="NAD kinase/diacylglycerol kinase-like"/>
    <property type="match status" value="1"/>
</dbReference>
<dbReference type="InterPro" id="IPR001206">
    <property type="entry name" value="Diacylglycerol_kinase_cat_dom"/>
</dbReference>
<dbReference type="EMBL" id="DQBS01000003">
    <property type="protein sequence ID" value="HCO68992.1"/>
    <property type="molecule type" value="Genomic_DNA"/>
</dbReference>
<dbReference type="Pfam" id="PF00781">
    <property type="entry name" value="DAGK_cat"/>
    <property type="match status" value="1"/>
</dbReference>
<proteinExistence type="predicted"/>
<evidence type="ECO:0000259" key="12">
    <source>
        <dbReference type="PROSITE" id="PS50146"/>
    </source>
</evidence>
<organism evidence="14 15">
    <name type="scientific">Mesotoga infera</name>
    <dbReference type="NCBI Taxonomy" id="1236046"/>
    <lineage>
        <taxon>Bacteria</taxon>
        <taxon>Thermotogati</taxon>
        <taxon>Thermotogota</taxon>
        <taxon>Thermotogae</taxon>
        <taxon>Kosmotogales</taxon>
        <taxon>Kosmotogaceae</taxon>
        <taxon>Mesotoga</taxon>
    </lineage>
</organism>
<dbReference type="InterPro" id="IPR050187">
    <property type="entry name" value="Lipid_Phosphate_FormReg"/>
</dbReference>